<proteinExistence type="predicted"/>
<feature type="transmembrane region" description="Helical" evidence="1">
    <location>
        <begin position="837"/>
        <end position="857"/>
    </location>
</feature>
<protein>
    <submittedName>
        <fullName evidence="3">SLT domain protein</fullName>
    </submittedName>
</protein>
<organism evidence="3 4">
    <name type="scientific">Companilactobacillus nantensis DSM 16982</name>
    <dbReference type="NCBI Taxonomy" id="1423774"/>
    <lineage>
        <taxon>Bacteria</taxon>
        <taxon>Bacillati</taxon>
        <taxon>Bacillota</taxon>
        <taxon>Bacilli</taxon>
        <taxon>Lactobacillales</taxon>
        <taxon>Lactobacillaceae</taxon>
        <taxon>Companilactobacillus</taxon>
    </lineage>
</organism>
<dbReference type="InterPro" id="IPR023346">
    <property type="entry name" value="Lysozyme-like_dom_sf"/>
</dbReference>
<dbReference type="NCBIfam" id="TIGR02675">
    <property type="entry name" value="tape_meas_nterm"/>
    <property type="match status" value="1"/>
</dbReference>
<dbReference type="PATRIC" id="fig|1423774.3.peg.345"/>
<gene>
    <name evidence="3" type="ORF">FD31_GL000338</name>
</gene>
<sequence length="1485" mass="160167">MSDIVVTKTINFNAEDHATGIINKIKQAQDGLKDKNIKLSATGDEMKITSFHQKLEGLPKDVQTKLNAMAEKSGFDTFDSYMKALPKEQYTKLKTNIERTGFQTWKDDLNKLPKSQQTELKSKLNEAGFRTFKEWYDKVPKEARTQLDAIAHKTPIEDFIHATKDIPNHISTTVTANTSAGSTALERFSDRVNSAKEKTGKFKSFLAGTFVGGAVLNGLQALSTNMISTAKNGIQVVEAGEQINRVWEGMGLSAGQTKAMVGSMAELRSATGFSAGAINDLQKKIYGFTGSFTTTQNLTRAFSSLAIESGKGEDAANGLASSYAKVESSGKLSTMAYARMSKAVPALPRELAKALNMSQDQLTKAVSNGDISSQKFEDAMTQVAAHSSDTFKAFGKTGEGAIARIKSGWLSAQGTLMKPLVKEKTTGLSDIANELNSAAFKGLLTDAGNGLAKLSQYVAVIIKYLSQHKGTISDIAKDLGTIVGIFVKGVWDTTVTMFNDLAKAFGLLGKNSKDDADPLKSLSKVLDNVAKHKTAIKTLATAFVGFKAFKMSESAFAPLLKIVGLADKTKGGLLTKIIGEGDNAKKVFRFGISGLSDSKAKILEFISGTKTKFSDLFQFISKGFQGGKFSKVNVGDMSKGAKIGTAAVGIGVAATAGLDIYGALKAKNPEKKFEGFGKAAGSLIGGGIGFMIGGPAGAAIGATFGRMAGKWAGEGAKNFTDGWNKAGRGAKPPEGLIPKAGYYARKATDSAVEWGQGIIKWMKQHKEELLLTLVNPFLGIGDFLLKDTKAGKSVQKWVKNLGKDIQSGFKSIVKSAGKIGNDIVKSMIKSMKTFGKLAVYALALPVGLAMMITKPLVKPLQKSMTSLIKNLKKDWQGFTKWLTKIFDPIGKSWEKTWKKISKSIDLNKMSKDVSKATNDMSKSVQKSSNNVSKQMTTMSKDVQKSKWVKDLSNQFKSAQKTANSWGSGMSSWWSGFSSDFSKSWDSTWSKVSSYMSNQFNGMSKWYNNFSSGMNSWWSSFSSSFKSSWNSMWSSIGDFFKKIFDKFSGWAHTAMGGVVKAINTGIGGINTVIKFFGGKAQSIAPIKYAGGVGYHPGGPALINDQKGPVFEEAFRNPGEPWRVIPKMRNVMVDLKPGATVVPAAETAQRFAPSSVPHYAGGVGSWIKGELGDMGKWVKDKLEGITSFLKDPLGNLTSVWDKATSKISQATKFGSTFAPPAGHYVVKQSINWVKDQLNKLKDKELEAQSVAGDPKAAQAWLPIVKKVLQDMGANPPNGIDWEAAAYVREIARESGGNAAIRQQISDRNSAAGNPAMGLLQFIPQTFMAYAVPGHTNILSGVDQIMATTNAYMHNGGWNRIGTGRQINFLANGGWLNSPTYLGNGNVAGEVAGEPEVVINPARPSAIPLMNDLMYKMADFHPEFKSSNLMGNISSDIGQKLDTVINLLSNINGKNFAPEINVARTSNNLNQQNQRDTAVYGYMQGNRQ</sequence>
<dbReference type="EMBL" id="AZFV01000011">
    <property type="protein sequence ID" value="KRM17259.1"/>
    <property type="molecule type" value="Genomic_DNA"/>
</dbReference>
<reference evidence="3 4" key="1">
    <citation type="journal article" date="2015" name="Genome Announc.">
        <title>Expanding the biotechnology potential of lactobacilli through comparative genomics of 213 strains and associated genera.</title>
        <authorList>
            <person name="Sun Z."/>
            <person name="Harris H.M."/>
            <person name="McCann A."/>
            <person name="Guo C."/>
            <person name="Argimon S."/>
            <person name="Zhang W."/>
            <person name="Yang X."/>
            <person name="Jeffery I.B."/>
            <person name="Cooney J.C."/>
            <person name="Kagawa T.F."/>
            <person name="Liu W."/>
            <person name="Song Y."/>
            <person name="Salvetti E."/>
            <person name="Wrobel A."/>
            <person name="Rasinkangas P."/>
            <person name="Parkhill J."/>
            <person name="Rea M.C."/>
            <person name="O'Sullivan O."/>
            <person name="Ritari J."/>
            <person name="Douillard F.P."/>
            <person name="Paul Ross R."/>
            <person name="Yang R."/>
            <person name="Briner A.E."/>
            <person name="Felis G.E."/>
            <person name="de Vos W.M."/>
            <person name="Barrangou R."/>
            <person name="Klaenhammer T.R."/>
            <person name="Caufield P.W."/>
            <person name="Cui Y."/>
            <person name="Zhang H."/>
            <person name="O'Toole P.W."/>
        </authorList>
    </citation>
    <scope>NUCLEOTIDE SEQUENCE [LARGE SCALE GENOMIC DNA]</scope>
    <source>
        <strain evidence="3 4">DSM 16982</strain>
    </source>
</reference>
<keyword evidence="1" id="KW-0812">Transmembrane</keyword>
<keyword evidence="4" id="KW-1185">Reference proteome</keyword>
<dbReference type="STRING" id="1423774.FD31_GL000338"/>
<comment type="caution">
    <text evidence="3">The sequence shown here is derived from an EMBL/GenBank/DDBJ whole genome shotgun (WGS) entry which is preliminary data.</text>
</comment>
<accession>A0A0R1WN86</accession>
<evidence type="ECO:0000259" key="2">
    <source>
        <dbReference type="Pfam" id="PF20155"/>
    </source>
</evidence>
<feature type="domain" description="Tape measure protein N-terminal" evidence="2">
    <location>
        <begin position="232"/>
        <end position="418"/>
    </location>
</feature>
<keyword evidence="1" id="KW-1133">Transmembrane helix</keyword>
<dbReference type="Pfam" id="PF20155">
    <property type="entry name" value="TMP_3"/>
    <property type="match status" value="1"/>
</dbReference>
<dbReference type="RefSeq" id="WP_057891917.1">
    <property type="nucleotide sequence ID" value="NZ_AZFV01000011.1"/>
</dbReference>
<dbReference type="Proteomes" id="UP000051302">
    <property type="component" value="Unassembled WGS sequence"/>
</dbReference>
<name>A0A0R1WN86_9LACO</name>
<dbReference type="InterPro" id="IPR013491">
    <property type="entry name" value="Tape_meas_N"/>
</dbReference>
<evidence type="ECO:0000256" key="1">
    <source>
        <dbReference type="SAM" id="Phobius"/>
    </source>
</evidence>
<evidence type="ECO:0000313" key="3">
    <source>
        <dbReference type="EMBL" id="KRM17259.1"/>
    </source>
</evidence>
<evidence type="ECO:0000313" key="4">
    <source>
        <dbReference type="Proteomes" id="UP000051302"/>
    </source>
</evidence>
<keyword evidence="1" id="KW-0472">Membrane</keyword>
<dbReference type="SUPFAM" id="SSF53955">
    <property type="entry name" value="Lysozyme-like"/>
    <property type="match status" value="1"/>
</dbReference>